<feature type="chain" id="PRO_5022235652" evidence="1">
    <location>
        <begin position="21"/>
        <end position="467"/>
    </location>
</feature>
<dbReference type="AlphaFoldDB" id="A0A518IM30"/>
<feature type="signal peptide" evidence="1">
    <location>
        <begin position="1"/>
        <end position="20"/>
    </location>
</feature>
<dbReference type="RefSeq" id="WP_145281627.1">
    <property type="nucleotide sequence ID" value="NZ_CP036318.1"/>
</dbReference>
<name>A0A518IM30_9BACT</name>
<dbReference type="Proteomes" id="UP000316770">
    <property type="component" value="Chromosome"/>
</dbReference>
<evidence type="ECO:0000313" key="3">
    <source>
        <dbReference type="Proteomes" id="UP000316770"/>
    </source>
</evidence>
<keyword evidence="3" id="KW-1185">Reference proteome</keyword>
<keyword evidence="1" id="KW-0732">Signal</keyword>
<accession>A0A518IM30</accession>
<gene>
    <name evidence="2" type="ORF">Mal33_00980</name>
</gene>
<sequence precursor="true">MDCKLTRRELLAGLSLTVCAAGPLSAASTDTVPLIPNNEHSLYRVRITVGIEGNAKVPKSELSTDATRKLPVKADSVIDYEERLHRDGDGIAQAAQRYYYEATTKGKVQTNEVESELRRESRHAVLHVAQTRSIVYAAQTQLTTDELELLKVPVNSLAIDRLLPYKSMKVNEAWEIESDLLATLFDMDAVQKSAVSATLASFDDATAKVQLLGTISASVDGVPTSLQLRGKLTFDRKQRTVTWLALAIREERGLSKAKPGFEVAAQIRVIRQAITKSNGIDSGEPIDLAIKPTQDKLLVDIRSKQGGFSVFCDRNWHLISENERFAQLRMIDNDRVIAQCDIRPMPKLKDGHQLTLEAFQDDIRRTLDKRFSELLEAEEKVTSGGLRLLRVVAQGAVEEVPVQWIYLHFSDDQGHRSAAIFTLADQQVEAFGGGDHQFAEGFRFTPVDDAETKRVASASSLNAPANK</sequence>
<protein>
    <submittedName>
        <fullName evidence="2">Uncharacterized protein</fullName>
    </submittedName>
</protein>
<evidence type="ECO:0000256" key="1">
    <source>
        <dbReference type="SAM" id="SignalP"/>
    </source>
</evidence>
<dbReference type="EMBL" id="CP036318">
    <property type="protein sequence ID" value="QDV54152.1"/>
    <property type="molecule type" value="Genomic_DNA"/>
</dbReference>
<proteinExistence type="predicted"/>
<evidence type="ECO:0000313" key="2">
    <source>
        <dbReference type="EMBL" id="QDV54152.1"/>
    </source>
</evidence>
<reference evidence="2 3" key="1">
    <citation type="submission" date="2019-02" db="EMBL/GenBank/DDBJ databases">
        <title>Deep-cultivation of Planctomycetes and their phenomic and genomic characterization uncovers novel biology.</title>
        <authorList>
            <person name="Wiegand S."/>
            <person name="Jogler M."/>
            <person name="Boedeker C."/>
            <person name="Pinto D."/>
            <person name="Vollmers J."/>
            <person name="Rivas-Marin E."/>
            <person name="Kohn T."/>
            <person name="Peeters S.H."/>
            <person name="Heuer A."/>
            <person name="Rast P."/>
            <person name="Oberbeckmann S."/>
            <person name="Bunk B."/>
            <person name="Jeske O."/>
            <person name="Meyerdierks A."/>
            <person name="Storesund J.E."/>
            <person name="Kallscheuer N."/>
            <person name="Luecker S."/>
            <person name="Lage O.M."/>
            <person name="Pohl T."/>
            <person name="Merkel B.J."/>
            <person name="Hornburger P."/>
            <person name="Mueller R.-W."/>
            <person name="Bruemmer F."/>
            <person name="Labrenz M."/>
            <person name="Spormann A.M."/>
            <person name="Op den Camp H."/>
            <person name="Overmann J."/>
            <person name="Amann R."/>
            <person name="Jetten M.S.M."/>
            <person name="Mascher T."/>
            <person name="Medema M.H."/>
            <person name="Devos D.P."/>
            <person name="Kaster A.-K."/>
            <person name="Ovreas L."/>
            <person name="Rohde M."/>
            <person name="Galperin M.Y."/>
            <person name="Jogler C."/>
        </authorList>
    </citation>
    <scope>NUCLEOTIDE SEQUENCE [LARGE SCALE GENOMIC DNA]</scope>
    <source>
        <strain evidence="2 3">Mal33</strain>
    </source>
</reference>
<organism evidence="2 3">
    <name type="scientific">Rosistilla oblonga</name>
    <dbReference type="NCBI Taxonomy" id="2527990"/>
    <lineage>
        <taxon>Bacteria</taxon>
        <taxon>Pseudomonadati</taxon>
        <taxon>Planctomycetota</taxon>
        <taxon>Planctomycetia</taxon>
        <taxon>Pirellulales</taxon>
        <taxon>Pirellulaceae</taxon>
        <taxon>Rosistilla</taxon>
    </lineage>
</organism>